<evidence type="ECO:0000256" key="2">
    <source>
        <dbReference type="ARBA" id="ARBA00023002"/>
    </source>
</evidence>
<keyword evidence="2" id="KW-0560">Oxidoreductase</keyword>
<evidence type="ECO:0000256" key="3">
    <source>
        <dbReference type="PIRSR" id="PIRSR601613-1"/>
    </source>
</evidence>
<reference evidence="5 6" key="1">
    <citation type="submission" date="2018-06" db="EMBL/GenBank/DDBJ databases">
        <title>Thermoflavimicrobium daqus sp. nov., a thermophilic microbe isolated from Moutai-flavour Daqu.</title>
        <authorList>
            <person name="Wang X."/>
            <person name="Zhou H."/>
        </authorList>
    </citation>
    <scope>NUCLEOTIDE SEQUENCE [LARGE SCALE GENOMIC DNA]</scope>
    <source>
        <strain evidence="5 6">FBKL4.011</strain>
    </source>
</reference>
<dbReference type="PANTHER" id="PTHR10742">
    <property type="entry name" value="FLAVIN MONOAMINE OXIDASE"/>
    <property type="match status" value="1"/>
</dbReference>
<dbReference type="PRINTS" id="PR00757">
    <property type="entry name" value="AMINEOXDASEF"/>
</dbReference>
<dbReference type="PANTHER" id="PTHR10742:SF342">
    <property type="entry name" value="AMINE OXIDASE"/>
    <property type="match status" value="1"/>
</dbReference>
<feature type="binding site" evidence="3">
    <location>
        <position position="275"/>
    </location>
    <ligand>
        <name>FAD</name>
        <dbReference type="ChEBI" id="CHEBI:57692"/>
    </ligand>
</feature>
<evidence type="ECO:0000259" key="4">
    <source>
        <dbReference type="Pfam" id="PF01593"/>
    </source>
</evidence>
<dbReference type="Pfam" id="PF01593">
    <property type="entry name" value="Amino_oxidase"/>
    <property type="match status" value="1"/>
</dbReference>
<dbReference type="Proteomes" id="UP000251213">
    <property type="component" value="Unassembled WGS sequence"/>
</dbReference>
<evidence type="ECO:0000313" key="5">
    <source>
        <dbReference type="EMBL" id="RAL26053.1"/>
    </source>
</evidence>
<dbReference type="OrthoDB" id="25353at2"/>
<comment type="caution">
    <text evidence="5">The sequence shown here is derived from an EMBL/GenBank/DDBJ whole genome shotgun (WGS) entry which is preliminary data.</text>
</comment>
<accession>A0A364K6Y3</accession>
<dbReference type="AlphaFoldDB" id="A0A364K6Y3"/>
<dbReference type="InterPro" id="IPR001613">
    <property type="entry name" value="Flavin_amine_oxidase"/>
</dbReference>
<protein>
    <submittedName>
        <fullName evidence="5">Amine oxidase</fullName>
    </submittedName>
</protein>
<name>A0A364K6Y3_9BACL</name>
<dbReference type="InterPro" id="IPR002937">
    <property type="entry name" value="Amino_oxidase"/>
</dbReference>
<feature type="domain" description="Amine oxidase" evidence="4">
    <location>
        <begin position="49"/>
        <end position="494"/>
    </location>
</feature>
<comment type="cofactor">
    <cofactor evidence="1">
        <name>FAD</name>
        <dbReference type="ChEBI" id="CHEBI:57692"/>
    </cofactor>
</comment>
<dbReference type="Gene3D" id="3.90.660.10">
    <property type="match status" value="1"/>
</dbReference>
<dbReference type="GO" id="GO:0001716">
    <property type="term" value="F:L-amino-acid oxidase activity"/>
    <property type="evidence" value="ECO:0007669"/>
    <property type="project" value="TreeGrafter"/>
</dbReference>
<keyword evidence="6" id="KW-1185">Reference proteome</keyword>
<gene>
    <name evidence="5" type="ORF">DL897_07855</name>
</gene>
<feature type="binding site" evidence="3">
    <location>
        <begin position="69"/>
        <end position="70"/>
    </location>
    <ligand>
        <name>FAD</name>
        <dbReference type="ChEBI" id="CHEBI:57692"/>
    </ligand>
</feature>
<feature type="binding site" evidence="3">
    <location>
        <position position="472"/>
    </location>
    <ligand>
        <name>FAD</name>
        <dbReference type="ChEBI" id="CHEBI:57692"/>
    </ligand>
</feature>
<dbReference type="Gene3D" id="1.20.1440.240">
    <property type="match status" value="1"/>
</dbReference>
<evidence type="ECO:0000256" key="1">
    <source>
        <dbReference type="ARBA" id="ARBA00001974"/>
    </source>
</evidence>
<sequence length="499" mass="57656">MRKEGVYDKCFGEVNQLSQLPLHQMIDIIRNGLQKGQRPHKVVIVGAGMAGLVAASLLKEAGHRVTILEATNRVGGRVLTVRQPFTQEQYIDLGPMRIPDSHYLTMEYIRKFNLPLNRFVNSTPRDILHLNGIKTRLQTYERNPSILKYPVFPHERNKIFSDLFNMAIQPLVNLINQDPKRNSYIVIKEFDKYSLDTFLRHNPFGIKLSLGAIEQIIILTANEGMSEFAFLELFRDYLIFTNPNIRFYEIVGGFDQLPKAFIPLVEENLFFQKEVTRIKQDQKKVTIHSVDTKTRQPFIVTADYAIVAIPFSVLRSIDVEPTYSFSHNKWRAIRELHYVPSTKMGIQFKNRFWEKEGMYGGQTTTNLPIKSIYYPSHGFGQKNGVVLASYTWEDNALFWDRWSDEMKIQYALQNLAVIHGQDIMDDYIKGVVQSWHHQPYAAGAFVFYKPEQESELFPHIISPEGRIHFAGEHGSHYHGWIQGAIESGIRASFEVHYAI</sequence>
<dbReference type="GO" id="GO:0009063">
    <property type="term" value="P:amino acid catabolic process"/>
    <property type="evidence" value="ECO:0007669"/>
    <property type="project" value="TreeGrafter"/>
</dbReference>
<feature type="binding site" evidence="3">
    <location>
        <position position="97"/>
    </location>
    <ligand>
        <name>substrate</name>
    </ligand>
</feature>
<dbReference type="SUPFAM" id="SSF54373">
    <property type="entry name" value="FAD-linked reductases, C-terminal domain"/>
    <property type="match status" value="1"/>
</dbReference>
<feature type="binding site" evidence="3">
    <location>
        <begin position="94"/>
        <end position="97"/>
    </location>
    <ligand>
        <name>FAD</name>
        <dbReference type="ChEBI" id="CHEBI:57692"/>
    </ligand>
</feature>
<dbReference type="EMBL" id="QJKK01000003">
    <property type="protein sequence ID" value="RAL26053.1"/>
    <property type="molecule type" value="Genomic_DNA"/>
</dbReference>
<dbReference type="SUPFAM" id="SSF51905">
    <property type="entry name" value="FAD/NAD(P)-binding domain"/>
    <property type="match status" value="1"/>
</dbReference>
<dbReference type="InterPro" id="IPR050281">
    <property type="entry name" value="Flavin_monoamine_oxidase"/>
</dbReference>
<organism evidence="5 6">
    <name type="scientific">Thermoflavimicrobium daqui</name>
    <dbReference type="NCBI Taxonomy" id="2137476"/>
    <lineage>
        <taxon>Bacteria</taxon>
        <taxon>Bacillati</taxon>
        <taxon>Bacillota</taxon>
        <taxon>Bacilli</taxon>
        <taxon>Bacillales</taxon>
        <taxon>Thermoactinomycetaceae</taxon>
        <taxon>Thermoflavimicrobium</taxon>
    </lineage>
</organism>
<dbReference type="Gene3D" id="3.50.50.60">
    <property type="entry name" value="FAD/NAD(P)-binding domain"/>
    <property type="match status" value="1"/>
</dbReference>
<dbReference type="InterPro" id="IPR036188">
    <property type="entry name" value="FAD/NAD-bd_sf"/>
</dbReference>
<proteinExistence type="predicted"/>
<evidence type="ECO:0000313" key="6">
    <source>
        <dbReference type="Proteomes" id="UP000251213"/>
    </source>
</evidence>
<reference evidence="5 6" key="2">
    <citation type="submission" date="2018-06" db="EMBL/GenBank/DDBJ databases">
        <authorList>
            <person name="Zhirakovskaya E."/>
        </authorList>
    </citation>
    <scope>NUCLEOTIDE SEQUENCE [LARGE SCALE GENOMIC DNA]</scope>
    <source>
        <strain evidence="5 6">FBKL4.011</strain>
    </source>
</reference>